<dbReference type="PANTHER" id="PTHR43861:SF3">
    <property type="entry name" value="PUTATIVE (AFU_ORTHOLOGUE AFUA_2G14390)-RELATED"/>
    <property type="match status" value="1"/>
</dbReference>
<evidence type="ECO:0000256" key="1">
    <source>
        <dbReference type="ARBA" id="ARBA00022679"/>
    </source>
</evidence>
<dbReference type="SUPFAM" id="SSF53335">
    <property type="entry name" value="S-adenosyl-L-methionine-dependent methyltransferases"/>
    <property type="match status" value="1"/>
</dbReference>
<dbReference type="EC" id="2.1.-.-" evidence="4"/>
<evidence type="ECO:0000313" key="5">
    <source>
        <dbReference type="Proteomes" id="UP001225873"/>
    </source>
</evidence>
<dbReference type="PANTHER" id="PTHR43861">
    <property type="entry name" value="TRANS-ACONITATE 2-METHYLTRANSFERASE-RELATED"/>
    <property type="match status" value="1"/>
</dbReference>
<keyword evidence="4" id="KW-0489">Methyltransferase</keyword>
<gene>
    <name evidence="4" type="ORF">QMA01_03480</name>
</gene>
<dbReference type="Gene3D" id="3.40.50.150">
    <property type="entry name" value="Vaccinia Virus protein VP39"/>
    <property type="match status" value="1"/>
</dbReference>
<name>A0ABT7ZGR3_9BACL</name>
<dbReference type="InterPro" id="IPR013216">
    <property type="entry name" value="Methyltransf_11"/>
</dbReference>
<accession>A0ABT7ZGR3</accession>
<dbReference type="RefSeq" id="WP_290186002.1">
    <property type="nucleotide sequence ID" value="NZ_JASDCQ010000001.1"/>
</dbReference>
<keyword evidence="5" id="KW-1185">Reference proteome</keyword>
<organism evidence="4 5">
    <name type="scientific">Planococcus notacanthi</name>
    <dbReference type="NCBI Taxonomy" id="3035188"/>
    <lineage>
        <taxon>Bacteria</taxon>
        <taxon>Bacillati</taxon>
        <taxon>Bacillota</taxon>
        <taxon>Bacilli</taxon>
        <taxon>Bacillales</taxon>
        <taxon>Caryophanaceae</taxon>
        <taxon>Planococcus</taxon>
    </lineage>
</organism>
<sequence length="203" mass="22517">MPNKHREPQGTTHGHHHGKISYLEHPERRKAFSPETLLKRIPLKNTDSVLDFGAGTGYFTIPAAKQVDGVVYAIDTDLSMLEMIKTKAAKEELTNIVPIQGGEGELSIPKESIDVVIASLVLHEIDPLTETLMKMKEWLKAGGHLAVVELEPKIQPAQKAPRISLIGMEKAIEDAGLRITDKFFPADSLYVLIARKHEWAQGE</sequence>
<proteinExistence type="predicted"/>
<evidence type="ECO:0000256" key="2">
    <source>
        <dbReference type="SAM" id="MobiDB-lite"/>
    </source>
</evidence>
<dbReference type="InterPro" id="IPR029063">
    <property type="entry name" value="SAM-dependent_MTases_sf"/>
</dbReference>
<evidence type="ECO:0000259" key="3">
    <source>
        <dbReference type="Pfam" id="PF08241"/>
    </source>
</evidence>
<comment type="caution">
    <text evidence="4">The sequence shown here is derived from an EMBL/GenBank/DDBJ whole genome shotgun (WGS) entry which is preliminary data.</text>
</comment>
<dbReference type="GO" id="GO:0008168">
    <property type="term" value="F:methyltransferase activity"/>
    <property type="evidence" value="ECO:0007669"/>
    <property type="project" value="UniProtKB-KW"/>
</dbReference>
<reference evidence="4 5" key="1">
    <citation type="submission" date="2023-03" db="EMBL/GenBank/DDBJ databases">
        <authorList>
            <person name="Uniacke-Lowe S."/>
            <person name="Ross P."/>
            <person name="Hill C."/>
        </authorList>
    </citation>
    <scope>NUCLEOTIDE SEQUENCE [LARGE SCALE GENOMIC DNA]</scope>
    <source>
        <strain evidence="4 5">APC 4016</strain>
    </source>
</reference>
<dbReference type="Pfam" id="PF08241">
    <property type="entry name" value="Methyltransf_11"/>
    <property type="match status" value="1"/>
</dbReference>
<dbReference type="GO" id="GO:0032259">
    <property type="term" value="P:methylation"/>
    <property type="evidence" value="ECO:0007669"/>
    <property type="project" value="UniProtKB-KW"/>
</dbReference>
<dbReference type="EMBL" id="JASDCQ010000001">
    <property type="protein sequence ID" value="MDN3426345.1"/>
    <property type="molecule type" value="Genomic_DNA"/>
</dbReference>
<keyword evidence="1 4" id="KW-0808">Transferase</keyword>
<feature type="domain" description="Methyltransferase type 11" evidence="3">
    <location>
        <begin position="50"/>
        <end position="146"/>
    </location>
</feature>
<protein>
    <submittedName>
        <fullName evidence="4">Class I SAM-dependent methyltransferase</fullName>
        <ecNumber evidence="4">2.1.-.-</ecNumber>
    </submittedName>
</protein>
<feature type="region of interest" description="Disordered" evidence="2">
    <location>
        <begin position="1"/>
        <end position="26"/>
    </location>
</feature>
<evidence type="ECO:0000313" key="4">
    <source>
        <dbReference type="EMBL" id="MDN3426345.1"/>
    </source>
</evidence>
<dbReference type="CDD" id="cd02440">
    <property type="entry name" value="AdoMet_MTases"/>
    <property type="match status" value="1"/>
</dbReference>
<dbReference type="Proteomes" id="UP001225873">
    <property type="component" value="Unassembled WGS sequence"/>
</dbReference>